<dbReference type="Proteomes" id="UP000494170">
    <property type="component" value="Unassembled WGS sequence"/>
</dbReference>
<protein>
    <submittedName>
        <fullName evidence="1">Uncharacterized protein</fullName>
    </submittedName>
</protein>
<evidence type="ECO:0000313" key="2">
    <source>
        <dbReference type="Proteomes" id="UP000494170"/>
    </source>
</evidence>
<gene>
    <name evidence="1" type="ORF">BLA6863_00222</name>
</gene>
<name>A0A6P2GWB7_BURL3</name>
<dbReference type="EMBL" id="CABVPY010000001">
    <property type="protein sequence ID" value="VWB08530.1"/>
    <property type="molecule type" value="Genomic_DNA"/>
</dbReference>
<reference evidence="1 2" key="1">
    <citation type="submission" date="2019-09" db="EMBL/GenBank/DDBJ databases">
        <authorList>
            <person name="Depoorter E."/>
        </authorList>
    </citation>
    <scope>NUCLEOTIDE SEQUENCE [LARGE SCALE GENOMIC DNA]</scope>
    <source>
        <strain evidence="1">LMG 6863</strain>
    </source>
</reference>
<dbReference type="RefSeq" id="WP_174936825.1">
    <property type="nucleotide sequence ID" value="NZ_CABVPY010000001.1"/>
</dbReference>
<sequence length="134" mass="15065">MIDIERMKALATALRDPAQKWANLALEANRAANAIDTLLSELEAREADRRRLDFLDRMNIALNKHYGTQYGWKLILSPNIVRLMSGRHHGGFVGDVDLNDANSGLSSFDSCRKAIDEALAQRQEGEDDDRPRNS</sequence>
<accession>A0A6P2GWB7</accession>
<proteinExistence type="predicted"/>
<dbReference type="AlphaFoldDB" id="A0A6P2GWB7"/>
<organism evidence="1 2">
    <name type="scientific">Burkholderia lata (strain ATCC 17760 / DSM 23089 / LMG 22485 / NCIMB 9086 / R18194 / 383)</name>
    <dbReference type="NCBI Taxonomy" id="482957"/>
    <lineage>
        <taxon>Bacteria</taxon>
        <taxon>Pseudomonadati</taxon>
        <taxon>Pseudomonadota</taxon>
        <taxon>Betaproteobacteria</taxon>
        <taxon>Burkholderiales</taxon>
        <taxon>Burkholderiaceae</taxon>
        <taxon>Burkholderia</taxon>
        <taxon>Burkholderia cepacia complex</taxon>
    </lineage>
</organism>
<evidence type="ECO:0000313" key="1">
    <source>
        <dbReference type="EMBL" id="VWB08530.1"/>
    </source>
</evidence>